<dbReference type="Proteomes" id="UP000466554">
    <property type="component" value="Chromosome"/>
</dbReference>
<gene>
    <name evidence="1" type="ORF">MPRF_26520</name>
</gene>
<evidence type="ECO:0000313" key="2">
    <source>
        <dbReference type="Proteomes" id="UP000466554"/>
    </source>
</evidence>
<organism evidence="1 2">
    <name type="scientific">Mycolicibacterium parafortuitum</name>
    <name type="common">Mycobacterium parafortuitum</name>
    <dbReference type="NCBI Taxonomy" id="39692"/>
    <lineage>
        <taxon>Bacteria</taxon>
        <taxon>Bacillati</taxon>
        <taxon>Actinomycetota</taxon>
        <taxon>Actinomycetes</taxon>
        <taxon>Mycobacteriales</taxon>
        <taxon>Mycobacteriaceae</taxon>
        <taxon>Mycolicibacterium</taxon>
    </lineage>
</organism>
<sequence length="65" mass="7538">MTFRVKFGRQEVPAEYGDEDTYVFLENGALKLSFKKPAQWDEYYAPHAWYQVIAEENHGPGRAKG</sequence>
<evidence type="ECO:0000313" key="1">
    <source>
        <dbReference type="EMBL" id="BBY75753.1"/>
    </source>
</evidence>
<reference evidence="1 2" key="1">
    <citation type="journal article" date="2019" name="Emerg. Microbes Infect.">
        <title>Comprehensive subspecies identification of 175 nontuberculous mycobacteria species based on 7547 genomic profiles.</title>
        <authorList>
            <person name="Matsumoto Y."/>
            <person name="Kinjo T."/>
            <person name="Motooka D."/>
            <person name="Nabeya D."/>
            <person name="Jung N."/>
            <person name="Uechi K."/>
            <person name="Horii T."/>
            <person name="Iida T."/>
            <person name="Fujita J."/>
            <person name="Nakamura S."/>
        </authorList>
    </citation>
    <scope>NUCLEOTIDE SEQUENCE [LARGE SCALE GENOMIC DNA]</scope>
    <source>
        <strain evidence="1 2">JCM 6367</strain>
    </source>
</reference>
<proteinExistence type="predicted"/>
<dbReference type="RefSeq" id="WP_142407169.1">
    <property type="nucleotide sequence ID" value="NZ_AP022598.1"/>
</dbReference>
<name>A0A7I7U4D5_MYCPF</name>
<accession>A0A7I7U4D5</accession>
<dbReference type="EMBL" id="AP022598">
    <property type="protein sequence ID" value="BBY75753.1"/>
    <property type="molecule type" value="Genomic_DNA"/>
</dbReference>
<protein>
    <submittedName>
        <fullName evidence="1">Uncharacterized protein</fullName>
    </submittedName>
</protein>
<dbReference type="AlphaFoldDB" id="A0A7I7U4D5"/>